<protein>
    <submittedName>
        <fullName evidence="1">Uncharacterized protein</fullName>
    </submittedName>
</protein>
<dbReference type="RefSeq" id="YP_008003923.1">
    <property type="nucleotide sequence ID" value="NC_021247.1"/>
</dbReference>
<keyword evidence="2" id="KW-1185">Reference proteome</keyword>
<accession>A0A916KP09</accession>
<gene>
    <name evidence="1" type="ORF">AHEV_100</name>
</gene>
<evidence type="ECO:0000313" key="2">
    <source>
        <dbReference type="Proteomes" id="UP000792575"/>
    </source>
</evidence>
<sequence length="118" mass="14439">MRIKDKCKYTFNECLSAYYIKKMKNKYLINEFLYNINKLKKNISSNLLYIDKYIVLLDKSINRIPYNYYTDIKNIINLKLICITYFIKLHNNISSYNKIYLILNINKIIKKLNSYYLY</sequence>
<evidence type="ECO:0000313" key="1">
    <source>
        <dbReference type="EMBL" id="CCU55421.1"/>
    </source>
</evidence>
<dbReference type="GeneID" id="15614029"/>
<proteinExistence type="predicted"/>
<reference evidence="1" key="1">
    <citation type="journal article" date="2013" name="J. Virol.">
        <title>New Insights into the Evolution of Entomopoxvirinae from the Complete Genome Sequences of Four Entomopoxviruses Infecting Adoxophyes honmai, Choristoneura biennis, Choristoneura rosaceana, and Mythimna separata.</title>
        <authorList>
            <person name="Theze J."/>
            <person name="Takatsuka J."/>
            <person name="Li Z."/>
            <person name="Gallais J."/>
            <person name="Doucet D."/>
            <person name="Arif B."/>
            <person name="Nakai M."/>
            <person name="Herniou E.A."/>
        </authorList>
    </citation>
    <scope>NUCLEOTIDE SEQUENCE</scope>
    <source>
        <strain evidence="1">Tokyo</strain>
    </source>
</reference>
<dbReference type="Proteomes" id="UP000792575">
    <property type="component" value="Genome"/>
</dbReference>
<dbReference type="EMBL" id="HF679131">
    <property type="protein sequence ID" value="CCU55421.1"/>
    <property type="molecule type" value="Genomic_DNA"/>
</dbReference>
<dbReference type="KEGG" id="vg:15614029"/>
<name>A0A916KP09_9POXV</name>
<dbReference type="OrthoDB" id="41419at10239"/>
<organism evidence="1 2">
    <name type="scientific">Adoxophyes honmai entomopoxvirus 'L'</name>
    <dbReference type="NCBI Taxonomy" id="1293540"/>
    <lineage>
        <taxon>Viruses</taxon>
        <taxon>Varidnaviria</taxon>
        <taxon>Bamfordvirae</taxon>
        <taxon>Nucleocytoviricota</taxon>
        <taxon>Pokkesviricetes</taxon>
        <taxon>Chitovirales</taxon>
        <taxon>Poxviridae</taxon>
        <taxon>Entomopoxvirinae</taxon>
        <taxon>Betaentomopoxvirus</taxon>
        <taxon>Betaentomopoxvirus ahonmai</taxon>
    </lineage>
</organism>